<keyword evidence="1" id="KW-0472">Membrane</keyword>
<reference evidence="2" key="3">
    <citation type="submission" date="2022-01" db="UniProtKB">
        <authorList>
            <consortium name="EnsemblPlants"/>
        </authorList>
    </citation>
    <scope>IDENTIFICATION</scope>
    <source>
        <strain evidence="2">subsp. vulgare</strain>
    </source>
</reference>
<evidence type="ECO:0000256" key="1">
    <source>
        <dbReference type="SAM" id="Phobius"/>
    </source>
</evidence>
<dbReference type="PANTHER" id="PTHR35762:SF8">
    <property type="entry name" value="EXPRESSED PROTEIN"/>
    <property type="match status" value="1"/>
</dbReference>
<evidence type="ECO:0000313" key="3">
    <source>
        <dbReference type="Proteomes" id="UP000011116"/>
    </source>
</evidence>
<reference evidence="3" key="1">
    <citation type="journal article" date="2012" name="Nature">
        <title>A physical, genetic and functional sequence assembly of the barley genome.</title>
        <authorList>
            <consortium name="The International Barley Genome Sequencing Consortium"/>
            <person name="Mayer K.F."/>
            <person name="Waugh R."/>
            <person name="Brown J.W."/>
            <person name="Schulman A."/>
            <person name="Langridge P."/>
            <person name="Platzer M."/>
            <person name="Fincher G.B."/>
            <person name="Muehlbauer G.J."/>
            <person name="Sato K."/>
            <person name="Close T.J."/>
            <person name="Wise R.P."/>
            <person name="Stein N."/>
        </authorList>
    </citation>
    <scope>NUCLEOTIDE SEQUENCE [LARGE SCALE GENOMIC DNA]</scope>
    <source>
        <strain evidence="3">cv. Morex</strain>
    </source>
</reference>
<evidence type="ECO:0000313" key="2">
    <source>
        <dbReference type="EnsemblPlants" id="HORVU.MOREX.r3.2HG0103700.1.CDS1"/>
    </source>
</evidence>
<keyword evidence="3" id="KW-1185">Reference proteome</keyword>
<proteinExistence type="predicted"/>
<accession>A0A8I6W9K2</accession>
<dbReference type="PANTHER" id="PTHR35762">
    <property type="entry name" value="TRANSMEMBRANE PROTEIN"/>
    <property type="match status" value="1"/>
</dbReference>
<dbReference type="AlphaFoldDB" id="A0A8I6W9K2"/>
<dbReference type="EnsemblPlants" id="HORVU.MOREX.r3.2HG0103700.1">
    <property type="protein sequence ID" value="HORVU.MOREX.r3.2HG0103700.1.CDS1"/>
    <property type="gene ID" value="HORVU.MOREX.r3.2HG0103700"/>
</dbReference>
<sequence length="251" mass="26836">MDHMMHLDQHQQCGNQPDSAMATNTIRTRSSAGVGVSQVAFVLAAVAFLSLTSSSLCAAAAAGASSSFLPSGATLSARLAALCGFVTTKKMLFVLSNAIFIFLAADCRCFFPSVSSMATASTSDDVVTASGLPPCAVQARPCGSYSGNHYCCYSNTKGASENSPGEQGIKREEVSAMSSRLETTELNGDEANIVALETGQTCGGVAEEELEKLEIDELNRKFEDFIQSRRIKWLKEEEEEQVFQCQQQQVV</sequence>
<keyword evidence="1" id="KW-0812">Transmembrane</keyword>
<organism evidence="2 3">
    <name type="scientific">Hordeum vulgare subsp. vulgare</name>
    <name type="common">Domesticated barley</name>
    <dbReference type="NCBI Taxonomy" id="112509"/>
    <lineage>
        <taxon>Eukaryota</taxon>
        <taxon>Viridiplantae</taxon>
        <taxon>Streptophyta</taxon>
        <taxon>Embryophyta</taxon>
        <taxon>Tracheophyta</taxon>
        <taxon>Spermatophyta</taxon>
        <taxon>Magnoliopsida</taxon>
        <taxon>Liliopsida</taxon>
        <taxon>Poales</taxon>
        <taxon>Poaceae</taxon>
        <taxon>BOP clade</taxon>
        <taxon>Pooideae</taxon>
        <taxon>Triticodae</taxon>
        <taxon>Triticeae</taxon>
        <taxon>Hordeinae</taxon>
        <taxon>Hordeum</taxon>
    </lineage>
</organism>
<dbReference type="Gramene" id="HORVU.MOREX.r2.2HG0085170.1">
    <property type="protein sequence ID" value="HORVU.MOREX.r2.2HG0085170.1.CDS.1"/>
    <property type="gene ID" value="HORVU.MOREX.r2.2HG0085170"/>
</dbReference>
<dbReference type="Proteomes" id="UP000011116">
    <property type="component" value="Chromosome 2H"/>
</dbReference>
<dbReference type="Gramene" id="HORVU.MOREX.r3.2HG0103700.1">
    <property type="protein sequence ID" value="HORVU.MOREX.r3.2HG0103700.1.CDS1"/>
    <property type="gene ID" value="HORVU.MOREX.r3.2HG0103700"/>
</dbReference>
<name>A0A8I6W9K2_HORVV</name>
<reference evidence="2" key="2">
    <citation type="submission" date="2020-10" db="EMBL/GenBank/DDBJ databases">
        <authorList>
            <person name="Scholz U."/>
            <person name="Mascher M."/>
            <person name="Fiebig A."/>
        </authorList>
    </citation>
    <scope>NUCLEOTIDE SEQUENCE [LARGE SCALE GENOMIC DNA]</scope>
    <source>
        <strain evidence="2">cv. Morex</strain>
    </source>
</reference>
<keyword evidence="1" id="KW-1133">Transmembrane helix</keyword>
<protein>
    <submittedName>
        <fullName evidence="2">Uncharacterized protein</fullName>
    </submittedName>
</protein>
<feature type="transmembrane region" description="Helical" evidence="1">
    <location>
        <begin position="39"/>
        <end position="62"/>
    </location>
</feature>